<dbReference type="InterPro" id="IPR038765">
    <property type="entry name" value="Papain-like_cys_pep_sf"/>
</dbReference>
<feature type="region of interest" description="Disordered" evidence="1">
    <location>
        <begin position="571"/>
        <end position="620"/>
    </location>
</feature>
<name>A0A8W8NAC0_MAGGI</name>
<feature type="domain" description="USP" evidence="2">
    <location>
        <begin position="156"/>
        <end position="484"/>
    </location>
</feature>
<accession>A0A8W8NAC0</accession>
<dbReference type="AlphaFoldDB" id="A0A8W8NAC0"/>
<dbReference type="GO" id="GO:0016926">
    <property type="term" value="P:protein desumoylation"/>
    <property type="evidence" value="ECO:0007669"/>
    <property type="project" value="TreeGrafter"/>
</dbReference>
<organism evidence="3 4">
    <name type="scientific">Magallana gigas</name>
    <name type="common">Pacific oyster</name>
    <name type="synonym">Crassostrea gigas</name>
    <dbReference type="NCBI Taxonomy" id="29159"/>
    <lineage>
        <taxon>Eukaryota</taxon>
        <taxon>Metazoa</taxon>
        <taxon>Spiralia</taxon>
        <taxon>Lophotrochozoa</taxon>
        <taxon>Mollusca</taxon>
        <taxon>Bivalvia</taxon>
        <taxon>Autobranchia</taxon>
        <taxon>Pteriomorphia</taxon>
        <taxon>Ostreida</taxon>
        <taxon>Ostreoidea</taxon>
        <taxon>Ostreidae</taxon>
        <taxon>Magallana</taxon>
    </lineage>
</organism>
<dbReference type="GO" id="GO:0030576">
    <property type="term" value="P:Cajal body organization"/>
    <property type="evidence" value="ECO:0007669"/>
    <property type="project" value="InterPro"/>
</dbReference>
<evidence type="ECO:0000313" key="3">
    <source>
        <dbReference type="EnsemblMetazoa" id="G4509.3:cds"/>
    </source>
</evidence>
<dbReference type="OMA" id="HIVMWES"/>
<dbReference type="GO" id="GO:0015030">
    <property type="term" value="C:Cajal body"/>
    <property type="evidence" value="ECO:0007669"/>
    <property type="project" value="TreeGrafter"/>
</dbReference>
<keyword evidence="4" id="KW-1185">Reference proteome</keyword>
<proteinExistence type="predicted"/>
<dbReference type="InterPro" id="IPR033505">
    <property type="entry name" value="USPL1"/>
</dbReference>
<dbReference type="InterPro" id="IPR028889">
    <property type="entry name" value="USP"/>
</dbReference>
<evidence type="ECO:0000313" key="4">
    <source>
        <dbReference type="Proteomes" id="UP000005408"/>
    </source>
</evidence>
<dbReference type="GO" id="GO:0032183">
    <property type="term" value="F:SUMO binding"/>
    <property type="evidence" value="ECO:0007669"/>
    <property type="project" value="InterPro"/>
</dbReference>
<evidence type="ECO:0000256" key="1">
    <source>
        <dbReference type="SAM" id="MobiDB-lite"/>
    </source>
</evidence>
<dbReference type="PANTHER" id="PTHR15294:SF3">
    <property type="entry name" value="SUMO-SPECIFIC ISOPEPTIDASE USPL1"/>
    <property type="match status" value="1"/>
</dbReference>
<dbReference type="SUPFAM" id="SSF54001">
    <property type="entry name" value="Cysteine proteinases"/>
    <property type="match status" value="1"/>
</dbReference>
<reference evidence="3" key="1">
    <citation type="submission" date="2022-08" db="UniProtKB">
        <authorList>
            <consortium name="EnsemblMetazoa"/>
        </authorList>
    </citation>
    <scope>IDENTIFICATION</scope>
    <source>
        <strain evidence="3">05x7-T-G4-1.051#20</strain>
    </source>
</reference>
<protein>
    <recommendedName>
        <fullName evidence="2">USP domain-containing protein</fullName>
    </recommendedName>
</protein>
<feature type="compositionally biased region" description="Polar residues" evidence="1">
    <location>
        <begin position="571"/>
        <end position="587"/>
    </location>
</feature>
<dbReference type="Pfam" id="PF15499">
    <property type="entry name" value="Peptidase_C98"/>
    <property type="match status" value="2"/>
</dbReference>
<dbReference type="Proteomes" id="UP000005408">
    <property type="component" value="Unassembled WGS sequence"/>
</dbReference>
<dbReference type="InterPro" id="IPR028890">
    <property type="entry name" value="Peptidase_C98"/>
</dbReference>
<dbReference type="EnsemblMetazoa" id="G4509.3">
    <property type="protein sequence ID" value="G4509.3:cds"/>
    <property type="gene ID" value="G4509"/>
</dbReference>
<evidence type="ECO:0000259" key="2">
    <source>
        <dbReference type="PROSITE" id="PS50235"/>
    </source>
</evidence>
<sequence length="845" mass="94893">MSSPENCHVCFSKGKTSRLRVYQINFDEAVRFCEDDKCTYPAGQLATDSLILNRKYTDISPKKTTQKVTPTTLQKSQPINAKLRSRSHIPCLPSIKKILDTPINRVCSPTGKRPLTPYIPGKSKQNHDREILATKTTLSYQEEENIKSKSDWTFFPQWQNKEAMCWLDVVICLFVHCKNLQENLESYTEDDKTVLKTLLIAYNQACKILNNGLDSKQDSPKLDLTKVEYQQPVLQTLTASQRSSDIVRNFQQMSVVDKVKTGAGIKFSSEINKEMNVIEDRYLHAFNILQDVRETVFLKLQPKLQCEKGKNDSPLFAIPLLVKGDSVVEKLMRMKYRFDFHCKACGYMQSDSFEQVLPTLPKPPQNIAIAEPTVERSCFKCRAPWQQRKMIFEKLPEVVVLHFVEGLQSNDIESLSFSFGGRQYRVRGLIQYLNNPDHFVTWIHNAEDMTWMECDDLKSPVCQPQKVDLRIPAQQIHIVMWESFSTTKTKDIPVKMEIESPAQLIKDQMKNNKINLQSSDTGSVGVDSPMSVDTPTEDDCQDSVKALRSSSLKPNMVVKLTNTGQLIQVQNQVTSTPSPNYSPVLQNSSSSKVKVPKRVGKTAATKNHPDAKSSPALSNPVGSYTPSFLKSLIQKKSKNSLVLQAESRAGKSPSFHGSTGAIARLRGLSATNFRPPVLGKKKFEGYFSQKNCKSNTPQGSGLFRSSSVYSLSGDSLRANSPTLSSFSDTYTLQKRKFTDMEEMNSKRRKSVCSDSSTSSPESFHVEELIDVPTSEGCDVLQNLYNALNLSLPENLEIPHNTKSIKSANAKLCDEESLPDVQDLAGFIENSNDNNVSSLDDFLAQL</sequence>
<dbReference type="PROSITE" id="PS50235">
    <property type="entry name" value="USP_3"/>
    <property type="match status" value="1"/>
</dbReference>
<dbReference type="PANTHER" id="PTHR15294">
    <property type="entry name" value="RETINOVIN-RELATED"/>
    <property type="match status" value="1"/>
</dbReference>
<dbReference type="Gene3D" id="3.90.70.10">
    <property type="entry name" value="Cysteine proteinases"/>
    <property type="match status" value="1"/>
</dbReference>
<dbReference type="OrthoDB" id="6160353at2759"/>